<reference evidence="1 2" key="1">
    <citation type="submission" date="2024-08" db="EMBL/GenBank/DDBJ databases">
        <authorList>
            <person name="Cucini C."/>
            <person name="Frati F."/>
        </authorList>
    </citation>
    <scope>NUCLEOTIDE SEQUENCE [LARGE SCALE GENOMIC DNA]</scope>
</reference>
<protein>
    <submittedName>
        <fullName evidence="1">Uncharacterized protein</fullName>
    </submittedName>
</protein>
<name>A0ABP1RJI2_9HEXA</name>
<dbReference type="EMBL" id="CAXLJM020000076">
    <property type="protein sequence ID" value="CAL8129202.1"/>
    <property type="molecule type" value="Genomic_DNA"/>
</dbReference>
<evidence type="ECO:0000313" key="1">
    <source>
        <dbReference type="EMBL" id="CAL8129202.1"/>
    </source>
</evidence>
<evidence type="ECO:0000313" key="2">
    <source>
        <dbReference type="Proteomes" id="UP001642540"/>
    </source>
</evidence>
<keyword evidence="2" id="KW-1185">Reference proteome</keyword>
<comment type="caution">
    <text evidence="1">The sequence shown here is derived from an EMBL/GenBank/DDBJ whole genome shotgun (WGS) entry which is preliminary data.</text>
</comment>
<gene>
    <name evidence="1" type="ORF">ODALV1_LOCUS22965</name>
</gene>
<sequence length="200" mass="23090">MVPQLRTNIRWQMNFILCNPIKLSQGLYEVGIIEIFYTPCNKIFGYEYDDNVIEIQAEEEKYVHCSVTKGIHLAVDITAFNLFNQNNNIPIQALLTTLNEKIHYEVVSEYLRETSFIVGDDFRNVFGFENHTYAQKRVLSEQSVNMDAYNELETGASITLDVITPAHIVRLTLQEPDEQTVDDLISCINEELINHKLNDI</sequence>
<accession>A0ABP1RJI2</accession>
<dbReference type="Proteomes" id="UP001642540">
    <property type="component" value="Unassembled WGS sequence"/>
</dbReference>
<proteinExistence type="predicted"/>
<organism evidence="1 2">
    <name type="scientific">Orchesella dallaii</name>
    <dbReference type="NCBI Taxonomy" id="48710"/>
    <lineage>
        <taxon>Eukaryota</taxon>
        <taxon>Metazoa</taxon>
        <taxon>Ecdysozoa</taxon>
        <taxon>Arthropoda</taxon>
        <taxon>Hexapoda</taxon>
        <taxon>Collembola</taxon>
        <taxon>Entomobryomorpha</taxon>
        <taxon>Entomobryoidea</taxon>
        <taxon>Orchesellidae</taxon>
        <taxon>Orchesellinae</taxon>
        <taxon>Orchesella</taxon>
    </lineage>
</organism>